<organism evidence="1 2">
    <name type="scientific">Fluviispira multicolorata</name>
    <dbReference type="NCBI Taxonomy" id="2654512"/>
    <lineage>
        <taxon>Bacteria</taxon>
        <taxon>Pseudomonadati</taxon>
        <taxon>Bdellovibrionota</taxon>
        <taxon>Oligoflexia</taxon>
        <taxon>Silvanigrellales</taxon>
        <taxon>Silvanigrellaceae</taxon>
        <taxon>Fluviispira</taxon>
    </lineage>
</organism>
<comment type="caution">
    <text evidence="1">The sequence shown here is derived from an EMBL/GenBank/DDBJ whole genome shotgun (WGS) entry which is preliminary data.</text>
</comment>
<accession>A0A833JBM2</accession>
<reference evidence="1 2" key="1">
    <citation type="submission" date="2019-10" db="EMBL/GenBank/DDBJ databases">
        <title>New genus of Silvanigrellaceae.</title>
        <authorList>
            <person name="Pitt A."/>
            <person name="Hahn M.W."/>
        </authorList>
    </citation>
    <scope>NUCLEOTIDE SEQUENCE [LARGE SCALE GENOMIC DNA]</scope>
    <source>
        <strain evidence="1 2">33A1-SZDP</strain>
    </source>
</reference>
<dbReference type="AlphaFoldDB" id="A0A833JBM2"/>
<dbReference type="RefSeq" id="WP_152213723.1">
    <property type="nucleotide sequence ID" value="NZ_WFLN01000009.1"/>
</dbReference>
<evidence type="ECO:0000313" key="2">
    <source>
        <dbReference type="Proteomes" id="UP000442694"/>
    </source>
</evidence>
<keyword evidence="2" id="KW-1185">Reference proteome</keyword>
<gene>
    <name evidence="1" type="ORF">GCL57_12700</name>
</gene>
<sequence length="207" mass="24385">MEIKFYNTYLPIISADSEIVIPVTNSKLNISFRLEMNEDNFNFYDYSCYIVLENKAIQEFIEFIPNTYNELISYLENILNFSDDIACLYYLSLMQALNQYLKDCDLQDKIINNMKNKTIGLSFVSGNIYINNVKYLLQEGMIAMPCCKNFREKQSKILLLQSENLTEKLVEKVFFYNNLNIVIYDSAEINDFHEFNQELDCEEVICL</sequence>
<dbReference type="Proteomes" id="UP000442694">
    <property type="component" value="Unassembled WGS sequence"/>
</dbReference>
<protein>
    <submittedName>
        <fullName evidence="1">Uncharacterized protein</fullName>
    </submittedName>
</protein>
<proteinExistence type="predicted"/>
<evidence type="ECO:0000313" key="1">
    <source>
        <dbReference type="EMBL" id="KAB8028572.1"/>
    </source>
</evidence>
<dbReference type="EMBL" id="WFLN01000009">
    <property type="protein sequence ID" value="KAB8028572.1"/>
    <property type="molecule type" value="Genomic_DNA"/>
</dbReference>
<name>A0A833JBM2_9BACT</name>